<dbReference type="EMBL" id="QZKU01000002">
    <property type="protein sequence ID" value="RJP26851.1"/>
    <property type="molecule type" value="Genomic_DNA"/>
</dbReference>
<reference evidence="1 2" key="1">
    <citation type="journal article" date="2017" name="ISME J.">
        <title>Energy and carbon metabolisms in a deep terrestrial subsurface fluid microbial community.</title>
        <authorList>
            <person name="Momper L."/>
            <person name="Jungbluth S.P."/>
            <person name="Lee M.D."/>
            <person name="Amend J.P."/>
        </authorList>
    </citation>
    <scope>NUCLEOTIDE SEQUENCE [LARGE SCALE GENOMIC DNA]</scope>
    <source>
        <strain evidence="1">SURF_5</strain>
    </source>
</reference>
<accession>A0A3A4PFL7</accession>
<comment type="caution">
    <text evidence="1">The sequence shown here is derived from an EMBL/GenBank/DDBJ whole genome shotgun (WGS) entry which is preliminary data.</text>
</comment>
<dbReference type="Pfam" id="PF14076">
    <property type="entry name" value="DUF4258"/>
    <property type="match status" value="1"/>
</dbReference>
<evidence type="ECO:0000313" key="2">
    <source>
        <dbReference type="Proteomes" id="UP000265882"/>
    </source>
</evidence>
<proteinExistence type="predicted"/>
<name>A0A3A4PFL7_ABYX5</name>
<organism evidence="1 2">
    <name type="scientific">Abyssobacteria bacterium (strain SURF_5)</name>
    <dbReference type="NCBI Taxonomy" id="2093360"/>
    <lineage>
        <taxon>Bacteria</taxon>
        <taxon>Pseudomonadati</taxon>
        <taxon>Candidatus Hydrogenedentota</taxon>
        <taxon>Candidatus Abyssobacteria</taxon>
    </lineage>
</organism>
<dbReference type="InterPro" id="IPR025354">
    <property type="entry name" value="DUF4258"/>
</dbReference>
<gene>
    <name evidence="1" type="ORF">C4520_00070</name>
</gene>
<sequence length="95" mass="10902">MDCGEIVFSGHAVQRMFKRKITPAQVRAVLESGEVIASYPEDTPFPSYLLFAVVDGRPLHVIAALEEEERRCYVVTAYVPEIEIWSDDFRTRRNL</sequence>
<dbReference type="Proteomes" id="UP000265882">
    <property type="component" value="Unassembled WGS sequence"/>
</dbReference>
<dbReference type="AlphaFoldDB" id="A0A3A4PFL7"/>
<protein>
    <submittedName>
        <fullName evidence="1">DUF4258 domain-containing protein</fullName>
    </submittedName>
</protein>
<evidence type="ECO:0000313" key="1">
    <source>
        <dbReference type="EMBL" id="RJP26851.1"/>
    </source>
</evidence>